<reference evidence="2 3" key="2">
    <citation type="submission" date="2018-06" db="EMBL/GenBank/DDBJ databases">
        <title>Metagenomic assembly of (sub)arctic Cyanobacteria and their associated microbiome from non-axenic cultures.</title>
        <authorList>
            <person name="Baurain D."/>
        </authorList>
    </citation>
    <scope>NUCLEOTIDE SEQUENCE [LARGE SCALE GENOMIC DNA]</scope>
    <source>
        <strain evidence="2">ULC027bin1</strain>
    </source>
</reference>
<dbReference type="Gene3D" id="3.40.50.10840">
    <property type="entry name" value="Putative sugar-binding, N-terminal domain"/>
    <property type="match status" value="1"/>
</dbReference>
<dbReference type="Pfam" id="PF07005">
    <property type="entry name" value="SBD_N"/>
    <property type="match status" value="1"/>
</dbReference>
<dbReference type="InterPro" id="IPR037051">
    <property type="entry name" value="4-carb_acid_sugar_kinase_N_sf"/>
</dbReference>
<proteinExistence type="predicted"/>
<name>A0A2W4XD42_9CYAN</name>
<comment type="caution">
    <text evidence="2">The sequence shown here is derived from an EMBL/GenBank/DDBJ whole genome shotgun (WGS) entry which is preliminary data.</text>
</comment>
<feature type="non-terminal residue" evidence="2">
    <location>
        <position position="122"/>
    </location>
</feature>
<dbReference type="EMBL" id="QBMP01000104">
    <property type="protein sequence ID" value="PZO55193.1"/>
    <property type="molecule type" value="Genomic_DNA"/>
</dbReference>
<dbReference type="Proteomes" id="UP000249794">
    <property type="component" value="Unassembled WGS sequence"/>
</dbReference>
<gene>
    <name evidence="2" type="ORF">DCF15_11050</name>
</gene>
<dbReference type="InterPro" id="IPR010737">
    <property type="entry name" value="4-carb_acid_sugar_kinase_N"/>
</dbReference>
<protein>
    <submittedName>
        <fullName evidence="2">Hrp-dependent type III effector protein</fullName>
    </submittedName>
</protein>
<organism evidence="2 3">
    <name type="scientific">Phormidesmis priestleyi</name>
    <dbReference type="NCBI Taxonomy" id="268141"/>
    <lineage>
        <taxon>Bacteria</taxon>
        <taxon>Bacillati</taxon>
        <taxon>Cyanobacteriota</taxon>
        <taxon>Cyanophyceae</taxon>
        <taxon>Leptolyngbyales</taxon>
        <taxon>Leptolyngbyaceae</taxon>
        <taxon>Phormidesmis</taxon>
    </lineage>
</organism>
<evidence type="ECO:0000313" key="2">
    <source>
        <dbReference type="EMBL" id="PZO55193.1"/>
    </source>
</evidence>
<feature type="domain" description="Four-carbon acid sugar kinase N-terminal" evidence="1">
    <location>
        <begin position="9"/>
        <end position="122"/>
    </location>
</feature>
<sequence length="122" mass="13555">MATLSQPKIIVLDDDPTGSQTVHSCLLLLKWDIETLMLGLQDASPIFFVLTNTRSLTPEAAAAVTTEVCENLKIALRNTRTQNFLLVSRSDSTLRGHYPIETDVIAQHLGPFDAHFLTPQFF</sequence>
<dbReference type="STRING" id="1850361.GCA_001650195_03108"/>
<dbReference type="AlphaFoldDB" id="A0A2W4XD42"/>
<evidence type="ECO:0000313" key="3">
    <source>
        <dbReference type="Proteomes" id="UP000249794"/>
    </source>
</evidence>
<evidence type="ECO:0000259" key="1">
    <source>
        <dbReference type="Pfam" id="PF07005"/>
    </source>
</evidence>
<dbReference type="SUPFAM" id="SSF142764">
    <property type="entry name" value="YgbK-like"/>
    <property type="match status" value="1"/>
</dbReference>
<accession>A0A2W4XD42</accession>
<reference evidence="3" key="1">
    <citation type="submission" date="2018-04" db="EMBL/GenBank/DDBJ databases">
        <authorList>
            <person name="Cornet L."/>
        </authorList>
    </citation>
    <scope>NUCLEOTIDE SEQUENCE [LARGE SCALE GENOMIC DNA]</scope>
</reference>